<proteinExistence type="predicted"/>
<accession>A0A014NQC3</accession>
<keyword evidence="2" id="KW-1185">Reference proteome</keyword>
<evidence type="ECO:0000313" key="1">
    <source>
        <dbReference type="EMBL" id="EXU81688.1"/>
    </source>
</evidence>
<protein>
    <submittedName>
        <fullName evidence="1">Uncharacterized protein</fullName>
    </submittedName>
</protein>
<dbReference type="EMBL" id="JBOK01000001">
    <property type="protein sequence ID" value="EXU81688.1"/>
    <property type="molecule type" value="Genomic_DNA"/>
</dbReference>
<evidence type="ECO:0000313" key="2">
    <source>
        <dbReference type="Proteomes" id="UP000020766"/>
    </source>
</evidence>
<dbReference type="Proteomes" id="UP000020766">
    <property type="component" value="Unassembled WGS sequence"/>
</dbReference>
<gene>
    <name evidence="1" type="ORF">AX13_00055</name>
</gene>
<dbReference type="RefSeq" id="WP_043377691.1">
    <property type="nucleotide sequence ID" value="NZ_JBOK01000001.1"/>
</dbReference>
<organism evidence="1 2">
    <name type="scientific">Comamonas aquatica DA1877</name>
    <dbReference type="NCBI Taxonomy" id="1457173"/>
    <lineage>
        <taxon>Bacteria</taxon>
        <taxon>Pseudomonadati</taxon>
        <taxon>Pseudomonadota</taxon>
        <taxon>Betaproteobacteria</taxon>
        <taxon>Burkholderiales</taxon>
        <taxon>Comamonadaceae</taxon>
        <taxon>Comamonas</taxon>
    </lineage>
</organism>
<name>A0A014NQC3_9BURK</name>
<dbReference type="AlphaFoldDB" id="A0A014NQC3"/>
<comment type="caution">
    <text evidence="1">The sequence shown here is derived from an EMBL/GenBank/DDBJ whole genome shotgun (WGS) entry which is preliminary data.</text>
</comment>
<sequence length="270" mass="29572">MGQILIAYHGCDVTVRDDLVAGRTSPQPSSNPYDWLSDGFYFFEGDSARALKLATASSSRPQHKLTRNPIATPAVVGAIIEIDRLFDLTTQSGIENFTLAAELMVKAYKVDGKEPPKNRPSFEGDTENLHRAFDREVCKMVHALRRHANVEAIALAAQISHSLALNVSGSSLLTTPQLKQLEEATMQIVQTAPFQASRGAFEQGQQVDPSSAIFDDTHLQLAVHDLSCIKGWFLLPGDKLLSASQFDVAQKAMVLAKSQRTAQKPRKRAS</sequence>
<dbReference type="SUPFAM" id="SSF56399">
    <property type="entry name" value="ADP-ribosylation"/>
    <property type="match status" value="1"/>
</dbReference>
<reference evidence="1 2" key="1">
    <citation type="submission" date="2014-01" db="EMBL/GenBank/DDBJ databases">
        <title>Interspecies Systems Biology Uncovers Metabolites Affecting C. elegans Gene Expression and Life History Traits.</title>
        <authorList>
            <person name="Watson E."/>
            <person name="Macneil L.T."/>
            <person name="Ritter A.D."/>
            <person name="Yilmaz L.S."/>
            <person name="Rosebrock A.P."/>
            <person name="Caudy A.A."/>
            <person name="Walhout A.J."/>
        </authorList>
    </citation>
    <scope>NUCLEOTIDE SEQUENCE [LARGE SCALE GENOMIC DNA]</scope>
    <source>
        <strain evidence="1 2">DA1877</strain>
    </source>
</reference>